<sequence length="434" mass="47258">MIHVTKGRHRMEKQHSYKDVLSQKEYLKMMLAALINRFGDSIDAIASTWIVYQLTNSAAWSALIFGINNLPTVLITPFAGTWVEGRNKKIIMIVTDIIRAIVVAMVASLFLAGLLRPWMLLVSNILISTVEAFRGPADTALTPKVLDEELYEYGMSLHSSLSQIVQLVGMGCAAGIIALIGISGALYIDMGTFIISSIIILFVNIKNDELVKKTFHISGYVEDFKDGIRYVSKENVIVFFLLYTVFINAILVPINGLQAPLADTVLHNGVEILSILSVSVSLGMLSGSITYPHISKFVSNKGINVINGLIIGLFYILIICAKPLYSNSLTTCLVVAILSFVLGLGVAYGNCMMNIVFMKKVDKKYIARAVAIATSVGVAAMPVVSFCISVLASVVNVEVIFIVAGLLDFVVVYCLSKNNALDEDDAEEILLAND</sequence>
<dbReference type="PANTHER" id="PTHR23513">
    <property type="entry name" value="INTEGRAL MEMBRANE EFFLUX PROTEIN-RELATED"/>
    <property type="match status" value="1"/>
</dbReference>
<evidence type="ECO:0000256" key="6">
    <source>
        <dbReference type="SAM" id="Phobius"/>
    </source>
</evidence>
<feature type="transmembrane region" description="Helical" evidence="6">
    <location>
        <begin position="303"/>
        <end position="325"/>
    </location>
</feature>
<dbReference type="SUPFAM" id="SSF103473">
    <property type="entry name" value="MFS general substrate transporter"/>
    <property type="match status" value="1"/>
</dbReference>
<dbReference type="PANTHER" id="PTHR23513:SF6">
    <property type="entry name" value="MAJOR FACILITATOR SUPERFAMILY ASSOCIATED DOMAIN-CONTAINING PROTEIN"/>
    <property type="match status" value="1"/>
</dbReference>
<evidence type="ECO:0000313" key="7">
    <source>
        <dbReference type="EMBL" id="QFJ54872.1"/>
    </source>
</evidence>
<dbReference type="GO" id="GO:0022857">
    <property type="term" value="F:transmembrane transporter activity"/>
    <property type="evidence" value="ECO:0007669"/>
    <property type="project" value="InterPro"/>
</dbReference>
<name>A0A5P6VR57_PSEXY</name>
<evidence type="ECO:0000256" key="2">
    <source>
        <dbReference type="ARBA" id="ARBA00022475"/>
    </source>
</evidence>
<feature type="transmembrane region" description="Helical" evidence="6">
    <location>
        <begin position="58"/>
        <end position="83"/>
    </location>
</feature>
<dbReference type="EMBL" id="CP043028">
    <property type="protein sequence ID" value="QFJ54872.1"/>
    <property type="molecule type" value="Genomic_DNA"/>
</dbReference>
<keyword evidence="4 6" id="KW-1133">Transmembrane helix</keyword>
<accession>A0A5P6VR57</accession>
<comment type="subcellular location">
    <subcellularLocation>
        <location evidence="1">Cell membrane</location>
        <topology evidence="1">Multi-pass membrane protein</topology>
    </subcellularLocation>
</comment>
<proteinExistence type="predicted"/>
<dbReference type="Proteomes" id="UP000327030">
    <property type="component" value="Chromosome 1"/>
</dbReference>
<keyword evidence="3 6" id="KW-0812">Transmembrane</keyword>
<dbReference type="Pfam" id="PF07690">
    <property type="entry name" value="MFS_1"/>
    <property type="match status" value="1"/>
</dbReference>
<reference evidence="8" key="1">
    <citation type="submission" date="2019-08" db="EMBL/GenBank/DDBJ databases">
        <title>Complete Genome Sequence of the Polysaccharide-Degrading Rumen Bacterium Pseudobutyrivibrio xylanivorans MA3014.</title>
        <authorList>
            <person name="Palevich N."/>
            <person name="Maclean P.H."/>
            <person name="Kelly W.J."/>
            <person name="Leahy S.C."/>
            <person name="Rakonjac J."/>
            <person name="Attwood G.T."/>
        </authorList>
    </citation>
    <scope>NUCLEOTIDE SEQUENCE [LARGE SCALE GENOMIC DNA]</scope>
    <source>
        <strain evidence="8">MA3014</strain>
    </source>
</reference>
<evidence type="ECO:0000256" key="4">
    <source>
        <dbReference type="ARBA" id="ARBA00022989"/>
    </source>
</evidence>
<keyword evidence="2" id="KW-1003">Cell membrane</keyword>
<dbReference type="AlphaFoldDB" id="A0A5P6VR57"/>
<dbReference type="CDD" id="cd06173">
    <property type="entry name" value="MFS_MefA_like"/>
    <property type="match status" value="1"/>
</dbReference>
<feature type="transmembrane region" description="Helical" evidence="6">
    <location>
        <begin position="164"/>
        <end position="188"/>
    </location>
</feature>
<evidence type="ECO:0000313" key="8">
    <source>
        <dbReference type="Proteomes" id="UP000327030"/>
    </source>
</evidence>
<protein>
    <submittedName>
        <fullName evidence="7">MFS transporter</fullName>
    </submittedName>
</protein>
<evidence type="ECO:0000256" key="1">
    <source>
        <dbReference type="ARBA" id="ARBA00004651"/>
    </source>
</evidence>
<dbReference type="Gene3D" id="1.20.1250.20">
    <property type="entry name" value="MFS general substrate transporter like domains"/>
    <property type="match status" value="1"/>
</dbReference>
<organism evidence="7 8">
    <name type="scientific">Pseudobutyrivibrio xylanivorans</name>
    <dbReference type="NCBI Taxonomy" id="185007"/>
    <lineage>
        <taxon>Bacteria</taxon>
        <taxon>Bacillati</taxon>
        <taxon>Bacillota</taxon>
        <taxon>Clostridia</taxon>
        <taxon>Lachnospirales</taxon>
        <taxon>Lachnospiraceae</taxon>
        <taxon>Pseudobutyrivibrio</taxon>
    </lineage>
</organism>
<feature type="transmembrane region" description="Helical" evidence="6">
    <location>
        <begin position="397"/>
        <end position="415"/>
    </location>
</feature>
<evidence type="ECO:0000256" key="3">
    <source>
        <dbReference type="ARBA" id="ARBA00022692"/>
    </source>
</evidence>
<feature type="transmembrane region" description="Helical" evidence="6">
    <location>
        <begin position="369"/>
        <end position="391"/>
    </location>
</feature>
<dbReference type="GO" id="GO:0005886">
    <property type="term" value="C:plasma membrane"/>
    <property type="evidence" value="ECO:0007669"/>
    <property type="project" value="UniProtKB-SubCell"/>
</dbReference>
<feature type="transmembrane region" description="Helical" evidence="6">
    <location>
        <begin position="90"/>
        <end position="115"/>
    </location>
</feature>
<dbReference type="InterPro" id="IPR036259">
    <property type="entry name" value="MFS_trans_sf"/>
</dbReference>
<feature type="transmembrane region" description="Helical" evidence="6">
    <location>
        <begin position="235"/>
        <end position="252"/>
    </location>
</feature>
<dbReference type="KEGG" id="pxv:FXF36_08390"/>
<feature type="transmembrane region" description="Helical" evidence="6">
    <location>
        <begin position="272"/>
        <end position="291"/>
    </location>
</feature>
<keyword evidence="5 6" id="KW-0472">Membrane</keyword>
<dbReference type="InterPro" id="IPR011701">
    <property type="entry name" value="MFS"/>
</dbReference>
<dbReference type="OrthoDB" id="9775268at2"/>
<evidence type="ECO:0000256" key="5">
    <source>
        <dbReference type="ARBA" id="ARBA00023136"/>
    </source>
</evidence>
<feature type="transmembrane region" description="Helical" evidence="6">
    <location>
        <begin position="337"/>
        <end position="357"/>
    </location>
</feature>
<gene>
    <name evidence="7" type="ORF">FXF36_08390</name>
</gene>